<protein>
    <recommendedName>
        <fullName evidence="3">Abortive infection bacteriophage resistance protein</fullName>
    </recommendedName>
</protein>
<dbReference type="AlphaFoldDB" id="A0A2C9DYT7"/>
<name>A0A2C9DYT7_UREP2</name>
<accession>A0A2C9DYT7</accession>
<reference evidence="1 2" key="1">
    <citation type="submission" date="2008-02" db="EMBL/GenBank/DDBJ databases">
        <title>Genome sequence of Ureaplasma parvum serovar 3.</title>
        <authorList>
            <person name="Methe B.A."/>
            <person name="Glass J."/>
            <person name="Waites K."/>
            <person name="Shrivastava S."/>
        </authorList>
    </citation>
    <scope>NUCLEOTIDE SEQUENCE [LARGE SCALE GENOMIC DNA]</scope>
    <source>
        <strain evidence="2">ATCC 27815 / 27 / NCTC 11736</strain>
    </source>
</reference>
<evidence type="ECO:0008006" key="3">
    <source>
        <dbReference type="Google" id="ProtNLM"/>
    </source>
</evidence>
<proteinExistence type="predicted"/>
<dbReference type="HOGENOM" id="CLU_956278_0_0_14"/>
<sequence length="291" mass="33322">MALSKHSIGLIKNLKNKGLTIKNKEKFISFLFNYGVIRVIDGYSFFLKKDNQYVKGLKSKDLINFVLLDRKIANLMGDCIMLFEQQLNAIVVQNFLKINNLNSKYVIDMRTDPFIKFESPKHYEILSENIYTYANSSNLLSQFNTNAQEIPLINLALSWTLNTTIGFYRAVDNNVQISVLEYFQLNHITPLEFIDILHIIKHFRNSISHNDMVITNSFNDNVGAFAKSLKLKSIKKVVGFLDVAAFLTAFTNDKFHVLNGNLHIKILQAIKKAKFKGVVLEHINNLLGVED</sequence>
<evidence type="ECO:0000313" key="2">
    <source>
        <dbReference type="Proteomes" id="UP000002162"/>
    </source>
</evidence>
<dbReference type="Pfam" id="PF07751">
    <property type="entry name" value="Abi_2"/>
    <property type="match status" value="1"/>
</dbReference>
<dbReference type="Proteomes" id="UP000002162">
    <property type="component" value="Chromosome"/>
</dbReference>
<dbReference type="RefSeq" id="WP_010891759.1">
    <property type="nucleotide sequence ID" value="NC_010503.1"/>
</dbReference>
<organism evidence="1 2">
    <name type="scientific">Ureaplasma parvum serovar 3 (strain ATCC 27815 / 27 / NCTC 11736)</name>
    <dbReference type="NCBI Taxonomy" id="505682"/>
    <lineage>
        <taxon>Bacteria</taxon>
        <taxon>Bacillati</taxon>
        <taxon>Mycoplasmatota</taxon>
        <taxon>Mycoplasmoidales</taxon>
        <taxon>Mycoplasmoidaceae</taxon>
        <taxon>Ureaplasma</taxon>
    </lineage>
</organism>
<gene>
    <name evidence="1" type="ordered locus">UPA3_0404</name>
</gene>
<dbReference type="KEGG" id="upa:UPA3_0404"/>
<evidence type="ECO:0000313" key="1">
    <source>
        <dbReference type="EMBL" id="ACA33089.1"/>
    </source>
</evidence>
<dbReference type="GeneID" id="29672637"/>
<dbReference type="InterPro" id="IPR011664">
    <property type="entry name" value="Abi_system_AbiD/AbiF-like"/>
</dbReference>
<dbReference type="EMBL" id="CP000942">
    <property type="protein sequence ID" value="ACA33089.1"/>
    <property type="molecule type" value="Genomic_DNA"/>
</dbReference>